<name>A0ACC0WHG7_9STRA</name>
<proteinExistence type="predicted"/>
<evidence type="ECO:0000313" key="2">
    <source>
        <dbReference type="Proteomes" id="UP001163321"/>
    </source>
</evidence>
<gene>
    <name evidence="1" type="ORF">PsorP6_012797</name>
</gene>
<accession>A0ACC0WHG7</accession>
<protein>
    <submittedName>
        <fullName evidence="1">Uncharacterized protein</fullName>
    </submittedName>
</protein>
<dbReference type="Proteomes" id="UP001163321">
    <property type="component" value="Chromosome 13"/>
</dbReference>
<evidence type="ECO:0000313" key="1">
    <source>
        <dbReference type="EMBL" id="KAI9918179.1"/>
    </source>
</evidence>
<comment type="caution">
    <text evidence="1">The sequence shown here is derived from an EMBL/GenBank/DDBJ whole genome shotgun (WGS) entry which is preliminary data.</text>
</comment>
<organism evidence="1 2">
    <name type="scientific">Peronosclerospora sorghi</name>
    <dbReference type="NCBI Taxonomy" id="230839"/>
    <lineage>
        <taxon>Eukaryota</taxon>
        <taxon>Sar</taxon>
        <taxon>Stramenopiles</taxon>
        <taxon>Oomycota</taxon>
        <taxon>Peronosporomycetes</taxon>
        <taxon>Peronosporales</taxon>
        <taxon>Peronosporaceae</taxon>
        <taxon>Peronosclerospora</taxon>
    </lineage>
</organism>
<sequence>MIRDVQLSKPTALQALLSSMKRGFSSADDDASGTGAVVIKGETGDEIETILRSLRTLASPEETRRPPSTHCSSTHKPTCRQKHKLPRQAKTRPDWIMKFTAFVVTMLAATADFTLAADYQPALRPLATPEPVAPNAAAEPSEDKMQPQPAAADAGKNHEWWGGYGRGGAWGGYGGWECCG</sequence>
<dbReference type="EMBL" id="CM047592">
    <property type="protein sequence ID" value="KAI9918179.1"/>
    <property type="molecule type" value="Genomic_DNA"/>
</dbReference>
<reference evidence="1 2" key="1">
    <citation type="journal article" date="2022" name="bioRxiv">
        <title>The genome of the oomycete Peronosclerospora sorghi, a cosmopolitan pathogen of maize and sorghum, is inflated with dispersed pseudogenes.</title>
        <authorList>
            <person name="Fletcher K."/>
            <person name="Martin F."/>
            <person name="Isakeit T."/>
            <person name="Cavanaugh K."/>
            <person name="Magill C."/>
            <person name="Michelmore R."/>
        </authorList>
    </citation>
    <scope>NUCLEOTIDE SEQUENCE [LARGE SCALE GENOMIC DNA]</scope>
    <source>
        <strain evidence="1">P6</strain>
    </source>
</reference>
<keyword evidence="2" id="KW-1185">Reference proteome</keyword>